<dbReference type="EMBL" id="QVOD01000027">
    <property type="protein sequence ID" value="RFT65438.1"/>
    <property type="molecule type" value="Genomic_DNA"/>
</dbReference>
<evidence type="ECO:0000313" key="3">
    <source>
        <dbReference type="EMBL" id="RFT65438.1"/>
    </source>
</evidence>
<accession>A0A090YUR4</accession>
<evidence type="ECO:0000313" key="2">
    <source>
        <dbReference type="EMBL" id="KFN01708.1"/>
    </source>
</evidence>
<protein>
    <submittedName>
        <fullName evidence="2">Uncharacterized protein</fullName>
    </submittedName>
</protein>
<organism evidence="2 4">
    <name type="scientific">Bacillus clarus</name>
    <dbReference type="NCBI Taxonomy" id="2338372"/>
    <lineage>
        <taxon>Bacteria</taxon>
        <taxon>Bacillati</taxon>
        <taxon>Bacillota</taxon>
        <taxon>Bacilli</taxon>
        <taxon>Bacillales</taxon>
        <taxon>Bacillaceae</taxon>
        <taxon>Bacillus</taxon>
        <taxon>Bacillus cereus group</taxon>
    </lineage>
</organism>
<keyword evidence="5" id="KW-1185">Reference proteome</keyword>
<keyword evidence="1" id="KW-0472">Membrane</keyword>
<keyword evidence="1" id="KW-0812">Transmembrane</keyword>
<comment type="caution">
    <text evidence="2">The sequence shown here is derived from an EMBL/GenBank/DDBJ whole genome shotgun (WGS) entry which is preliminary data.</text>
</comment>
<feature type="transmembrane region" description="Helical" evidence="1">
    <location>
        <begin position="36"/>
        <end position="56"/>
    </location>
</feature>
<evidence type="ECO:0000313" key="4">
    <source>
        <dbReference type="Proteomes" id="UP000029389"/>
    </source>
</evidence>
<gene>
    <name evidence="3" type="ORF">D0U04_19515</name>
    <name evidence="2" type="ORF">DJ93_4265</name>
</gene>
<dbReference type="PATRIC" id="fig|1405.8.peg.4386"/>
<reference evidence="2 4" key="1">
    <citation type="submission" date="2014-04" db="EMBL/GenBank/DDBJ databases">
        <authorList>
            <person name="Bishop-Lilly K.A."/>
            <person name="Broomall S.M."/>
            <person name="Chain P.S."/>
            <person name="Chertkov O."/>
            <person name="Coyne S.R."/>
            <person name="Daligault H.E."/>
            <person name="Davenport K.W."/>
            <person name="Erkkila T."/>
            <person name="Frey K.G."/>
            <person name="Gibbons H.S."/>
            <person name="Gu W."/>
            <person name="Jaissle J."/>
            <person name="Johnson S.L."/>
            <person name="Koroleva G.I."/>
            <person name="Ladner J.T."/>
            <person name="Lo C.-C."/>
            <person name="Minogue T.D."/>
            <person name="Munk C."/>
            <person name="Palacios G.F."/>
            <person name="Redden C.L."/>
            <person name="Rosenzweig C.N."/>
            <person name="Scholz M.B."/>
            <person name="Teshima H."/>
            <person name="Xu Y."/>
        </authorList>
    </citation>
    <scope>NUCLEOTIDE SEQUENCE [LARGE SCALE GENOMIC DNA]</scope>
    <source>
        <strain evidence="2 4">BHP</strain>
    </source>
</reference>
<evidence type="ECO:0000313" key="5">
    <source>
        <dbReference type="Proteomes" id="UP000264294"/>
    </source>
</evidence>
<evidence type="ECO:0000256" key="1">
    <source>
        <dbReference type="SAM" id="Phobius"/>
    </source>
</evidence>
<dbReference type="EMBL" id="JMQC01000008">
    <property type="protein sequence ID" value="KFN01708.1"/>
    <property type="molecule type" value="Genomic_DNA"/>
</dbReference>
<dbReference type="Proteomes" id="UP000264294">
    <property type="component" value="Unassembled WGS sequence"/>
</dbReference>
<name>A0A090YUR4_9BACI</name>
<dbReference type="AlphaFoldDB" id="A0A090YUR4"/>
<reference evidence="3 5" key="2">
    <citation type="submission" date="2018-08" db="EMBL/GenBank/DDBJ databases">
        <title>Bacillus clarus sp. nov. strain PS00077A.</title>
        <authorList>
            <person name="Mendez Acevedo M."/>
            <person name="Carroll L."/>
            <person name="Mukherjee M."/>
            <person name="Wiedmann M."/>
            <person name="Kovac J."/>
        </authorList>
    </citation>
    <scope>NUCLEOTIDE SEQUENCE [LARGE SCALE GENOMIC DNA]</scope>
    <source>
        <strain evidence="3 5">PS00077A</strain>
    </source>
</reference>
<feature type="transmembrane region" description="Helical" evidence="1">
    <location>
        <begin position="5"/>
        <end position="24"/>
    </location>
</feature>
<keyword evidence="1" id="KW-1133">Transmembrane helix</keyword>
<proteinExistence type="predicted"/>
<sequence length="86" mass="10234">MNRTLLYLIISTCFSFLFVIRYGLLIFLEYWKHKEISSTNIILFVIGIILSLTFFYKAKKAKKQKILNEMLTFVKISLKITNITYK</sequence>
<dbReference type="Proteomes" id="UP000029389">
    <property type="component" value="Unassembled WGS sequence"/>
</dbReference>